<organism evidence="1 2">
    <name type="scientific">Zoogloea ramigera</name>
    <dbReference type="NCBI Taxonomy" id="350"/>
    <lineage>
        <taxon>Bacteria</taxon>
        <taxon>Pseudomonadati</taxon>
        <taxon>Pseudomonadota</taxon>
        <taxon>Betaproteobacteria</taxon>
        <taxon>Rhodocyclales</taxon>
        <taxon>Zoogloeaceae</taxon>
        <taxon>Zoogloea</taxon>
    </lineage>
</organism>
<sequence length="105" mass="11483">MNAPLKLTPAQVKQAAEEAADPHAIVRDALARLPGDKGAIYEESVIEALRVIRRKSEAEYARLIANVKGQRTRLDKLTKGEGEQHDSPQDMVLAVARQRVSPTGT</sequence>
<reference evidence="1 2" key="1">
    <citation type="submission" date="2019-06" db="EMBL/GenBank/DDBJ databases">
        <title>Whole genome shotgun sequence of Zoogloea ramigera NBRC 15342.</title>
        <authorList>
            <person name="Hosoyama A."/>
            <person name="Uohara A."/>
            <person name="Ohji S."/>
            <person name="Ichikawa N."/>
        </authorList>
    </citation>
    <scope>NUCLEOTIDE SEQUENCE [LARGE SCALE GENOMIC DNA]</scope>
    <source>
        <strain evidence="1 2">NBRC 15342</strain>
    </source>
</reference>
<dbReference type="RefSeq" id="WP_141355046.1">
    <property type="nucleotide sequence ID" value="NZ_BJNV01000119.1"/>
</dbReference>
<evidence type="ECO:0000313" key="2">
    <source>
        <dbReference type="Proteomes" id="UP000318422"/>
    </source>
</evidence>
<accession>A0A4Y4D395</accession>
<dbReference type="Proteomes" id="UP000318422">
    <property type="component" value="Unassembled WGS sequence"/>
</dbReference>
<evidence type="ECO:0000313" key="1">
    <source>
        <dbReference type="EMBL" id="GEC97737.1"/>
    </source>
</evidence>
<dbReference type="AlphaFoldDB" id="A0A4Y4D395"/>
<comment type="caution">
    <text evidence="1">The sequence shown here is derived from an EMBL/GenBank/DDBJ whole genome shotgun (WGS) entry which is preliminary data.</text>
</comment>
<gene>
    <name evidence="1" type="ORF">ZRA01_38100</name>
</gene>
<keyword evidence="2" id="KW-1185">Reference proteome</keyword>
<protein>
    <submittedName>
        <fullName evidence="1">Uncharacterized protein</fullName>
    </submittedName>
</protein>
<dbReference type="EMBL" id="BJNV01000119">
    <property type="protein sequence ID" value="GEC97737.1"/>
    <property type="molecule type" value="Genomic_DNA"/>
</dbReference>
<proteinExistence type="predicted"/>
<name>A0A4Y4D395_ZOORA</name>